<accession>A0AAV4EGH3</accession>
<protein>
    <submittedName>
        <fullName evidence="1">Uncharacterized protein</fullName>
    </submittedName>
</protein>
<sequence>MARKYLRNLLAPSLGLITMEDLPFSLYPNPRAKFADHLTNVEGNVSVLKTKPVAFVMFKPHNCYNCLVVRDISLPDPHRYTRANRDVMASR</sequence>
<evidence type="ECO:0000313" key="2">
    <source>
        <dbReference type="Proteomes" id="UP000762676"/>
    </source>
</evidence>
<name>A0AAV4EGH3_9GAST</name>
<gene>
    <name evidence="1" type="ORF">ElyMa_003511000</name>
</gene>
<dbReference type="AlphaFoldDB" id="A0AAV4EGH3"/>
<keyword evidence="2" id="KW-1185">Reference proteome</keyword>
<dbReference type="EMBL" id="BMAT01007188">
    <property type="protein sequence ID" value="GFR59591.1"/>
    <property type="molecule type" value="Genomic_DNA"/>
</dbReference>
<proteinExistence type="predicted"/>
<organism evidence="1 2">
    <name type="scientific">Elysia marginata</name>
    <dbReference type="NCBI Taxonomy" id="1093978"/>
    <lineage>
        <taxon>Eukaryota</taxon>
        <taxon>Metazoa</taxon>
        <taxon>Spiralia</taxon>
        <taxon>Lophotrochozoa</taxon>
        <taxon>Mollusca</taxon>
        <taxon>Gastropoda</taxon>
        <taxon>Heterobranchia</taxon>
        <taxon>Euthyneura</taxon>
        <taxon>Panpulmonata</taxon>
        <taxon>Sacoglossa</taxon>
        <taxon>Placobranchoidea</taxon>
        <taxon>Plakobranchidae</taxon>
        <taxon>Elysia</taxon>
    </lineage>
</organism>
<reference evidence="1 2" key="1">
    <citation type="journal article" date="2021" name="Elife">
        <title>Chloroplast acquisition without the gene transfer in kleptoplastic sea slugs, Plakobranchus ocellatus.</title>
        <authorList>
            <person name="Maeda T."/>
            <person name="Takahashi S."/>
            <person name="Yoshida T."/>
            <person name="Shimamura S."/>
            <person name="Takaki Y."/>
            <person name="Nagai Y."/>
            <person name="Toyoda A."/>
            <person name="Suzuki Y."/>
            <person name="Arimoto A."/>
            <person name="Ishii H."/>
            <person name="Satoh N."/>
            <person name="Nishiyama T."/>
            <person name="Hasebe M."/>
            <person name="Maruyama T."/>
            <person name="Minagawa J."/>
            <person name="Obokata J."/>
            <person name="Shigenobu S."/>
        </authorList>
    </citation>
    <scope>NUCLEOTIDE SEQUENCE [LARGE SCALE GENOMIC DNA]</scope>
</reference>
<dbReference type="Proteomes" id="UP000762676">
    <property type="component" value="Unassembled WGS sequence"/>
</dbReference>
<comment type="caution">
    <text evidence="1">The sequence shown here is derived from an EMBL/GenBank/DDBJ whole genome shotgun (WGS) entry which is preliminary data.</text>
</comment>
<evidence type="ECO:0000313" key="1">
    <source>
        <dbReference type="EMBL" id="GFR59591.1"/>
    </source>
</evidence>